<keyword evidence="1" id="KW-0472">Membrane</keyword>
<feature type="transmembrane region" description="Helical" evidence="1">
    <location>
        <begin position="159"/>
        <end position="176"/>
    </location>
</feature>
<keyword evidence="3" id="KW-1185">Reference proteome</keyword>
<feature type="transmembrane region" description="Helical" evidence="1">
    <location>
        <begin position="111"/>
        <end position="129"/>
    </location>
</feature>
<gene>
    <name evidence="2" type="ORF">M3P19_09365</name>
</gene>
<feature type="transmembrane region" description="Helical" evidence="1">
    <location>
        <begin position="20"/>
        <end position="41"/>
    </location>
</feature>
<sequence>METNQPSLENQRADFSNGKFLATPLSGALIWALVGIAALFLPVKTTVWVLFIGTGSIVYLAMFISRYTGENFMAKNKQKNEFDTLFFYTVGQAVMVYAIAIPFFLVDYTSLPLTVGILLGGMWIPFSWIIKHWVGIFHAVSRTVLVLGLWYALPEHRFTAIPFGIVLIYIITLLILHNRQK</sequence>
<dbReference type="InterPro" id="IPR053824">
    <property type="entry name" value="DUF7010"/>
</dbReference>
<dbReference type="Pfam" id="PF22765">
    <property type="entry name" value="DUF7010"/>
    <property type="match status" value="1"/>
</dbReference>
<reference evidence="2 3" key="1">
    <citation type="submission" date="2022-05" db="EMBL/GenBank/DDBJ databases">
        <authorList>
            <person name="Park J.-S."/>
        </authorList>
    </citation>
    <scope>NUCLEOTIDE SEQUENCE [LARGE SCALE GENOMIC DNA]</scope>
    <source>
        <strain evidence="2 3">2012CJ35-5</strain>
    </source>
</reference>
<feature type="transmembrane region" description="Helical" evidence="1">
    <location>
        <begin position="47"/>
        <end position="64"/>
    </location>
</feature>
<evidence type="ECO:0000313" key="2">
    <source>
        <dbReference type="EMBL" id="MCL6274218.1"/>
    </source>
</evidence>
<name>A0ABT0PS68_9FLAO</name>
<keyword evidence="1" id="KW-0812">Transmembrane</keyword>
<protein>
    <submittedName>
        <fullName evidence="2">Uncharacterized protein</fullName>
    </submittedName>
</protein>
<organism evidence="2 3">
    <name type="scientific">Flagellimonas spongiicola</name>
    <dbReference type="NCBI Taxonomy" id="2942208"/>
    <lineage>
        <taxon>Bacteria</taxon>
        <taxon>Pseudomonadati</taxon>
        <taxon>Bacteroidota</taxon>
        <taxon>Flavobacteriia</taxon>
        <taxon>Flavobacteriales</taxon>
        <taxon>Flavobacteriaceae</taxon>
        <taxon>Flagellimonas</taxon>
    </lineage>
</organism>
<dbReference type="EMBL" id="JAMFMA010000002">
    <property type="protein sequence ID" value="MCL6274218.1"/>
    <property type="molecule type" value="Genomic_DNA"/>
</dbReference>
<feature type="transmembrane region" description="Helical" evidence="1">
    <location>
        <begin position="85"/>
        <end position="105"/>
    </location>
</feature>
<keyword evidence="1" id="KW-1133">Transmembrane helix</keyword>
<accession>A0ABT0PS68</accession>
<dbReference type="Proteomes" id="UP001203607">
    <property type="component" value="Unassembled WGS sequence"/>
</dbReference>
<dbReference type="RefSeq" id="WP_249657405.1">
    <property type="nucleotide sequence ID" value="NZ_JAMFMA010000002.1"/>
</dbReference>
<evidence type="ECO:0000313" key="3">
    <source>
        <dbReference type="Proteomes" id="UP001203607"/>
    </source>
</evidence>
<evidence type="ECO:0000256" key="1">
    <source>
        <dbReference type="SAM" id="Phobius"/>
    </source>
</evidence>
<comment type="caution">
    <text evidence="2">The sequence shown here is derived from an EMBL/GenBank/DDBJ whole genome shotgun (WGS) entry which is preliminary data.</text>
</comment>
<proteinExistence type="predicted"/>